<evidence type="ECO:0000313" key="9">
    <source>
        <dbReference type="Proteomes" id="UP000290637"/>
    </source>
</evidence>
<feature type="transmembrane region" description="Helical" evidence="6">
    <location>
        <begin position="333"/>
        <end position="358"/>
    </location>
</feature>
<feature type="transmembrane region" description="Helical" evidence="6">
    <location>
        <begin position="370"/>
        <end position="394"/>
    </location>
</feature>
<evidence type="ECO:0000256" key="4">
    <source>
        <dbReference type="ARBA" id="ARBA00022989"/>
    </source>
</evidence>
<dbReference type="SUPFAM" id="SSF103473">
    <property type="entry name" value="MFS general substrate transporter"/>
    <property type="match status" value="1"/>
</dbReference>
<accession>A0A4P6L1J4</accession>
<feature type="domain" description="Major facilitator superfamily (MFS) profile" evidence="7">
    <location>
        <begin position="18"/>
        <end position="426"/>
    </location>
</feature>
<keyword evidence="3 6" id="KW-0812">Transmembrane</keyword>
<feature type="transmembrane region" description="Helical" evidence="6">
    <location>
        <begin position="12"/>
        <end position="36"/>
    </location>
</feature>
<evidence type="ECO:0000256" key="1">
    <source>
        <dbReference type="ARBA" id="ARBA00004141"/>
    </source>
</evidence>
<dbReference type="InterPro" id="IPR020846">
    <property type="entry name" value="MFS_dom"/>
</dbReference>
<dbReference type="OrthoDB" id="6057322at2"/>
<dbReference type="AlphaFoldDB" id="A0A4P6L1J4"/>
<dbReference type="PROSITE" id="PS50850">
    <property type="entry name" value="MFS"/>
    <property type="match status" value="1"/>
</dbReference>
<dbReference type="Gene3D" id="1.20.1250.20">
    <property type="entry name" value="MFS general substrate transporter like domains"/>
    <property type="match status" value="1"/>
</dbReference>
<dbReference type="Pfam" id="PF07690">
    <property type="entry name" value="MFS_1"/>
    <property type="match status" value="1"/>
</dbReference>
<dbReference type="KEGG" id="plue:EWM63_22430"/>
<keyword evidence="9" id="KW-1185">Reference proteome</keyword>
<sequence length="431" mass="43685">MQATVLQRRPAVNLTHVSIGLLALTLFMGTAAKVVLSPLQELVRADLGISDNEIGLIQGLALAIPLALLSVPLGRLVDSTNRSRLLVVAALACAAGSALTAFAHGFAMMFAARMLVGASVAAAVTAAVSLASDLSDAGTRGRTLMLLGLGQACGAAATFLLVGVLLGWLPGVLPAAAQSAGLTPWRLVQLSFAAVMALAGLALLALREPPRREEGTAVAGDVRAALRELWTYRRLMIPMVVGMTTIGMADAAASIWAVPVLTRVFHQQPADFGAWMSAVFLGSGIIGTAIGGYLADIGQRARGRSGILIGTIAGAALSIPAAFFPLMPSTTAFAALFALLLTAGAITGIASTAAVAVLVPNELRGMSISLINAVALLMSYGVAPSVVSVSAGLLGAPDDIAVPLAVVGVVTSVCGTLAFLLAMRAAGRRPD</sequence>
<dbReference type="PANTHER" id="PTHR23505">
    <property type="entry name" value="SPINSTER"/>
    <property type="match status" value="1"/>
</dbReference>
<dbReference type="PANTHER" id="PTHR23505:SF79">
    <property type="entry name" value="PROTEIN SPINSTER"/>
    <property type="match status" value="1"/>
</dbReference>
<evidence type="ECO:0000259" key="7">
    <source>
        <dbReference type="PROSITE" id="PS50850"/>
    </source>
</evidence>
<evidence type="ECO:0000313" key="8">
    <source>
        <dbReference type="EMBL" id="QBE65406.1"/>
    </source>
</evidence>
<evidence type="ECO:0000256" key="6">
    <source>
        <dbReference type="SAM" id="Phobius"/>
    </source>
</evidence>
<feature type="transmembrane region" description="Helical" evidence="6">
    <location>
        <begin position="188"/>
        <end position="206"/>
    </location>
</feature>
<dbReference type="EMBL" id="CP035913">
    <property type="protein sequence ID" value="QBE65406.1"/>
    <property type="molecule type" value="Genomic_DNA"/>
</dbReference>
<feature type="transmembrane region" description="Helical" evidence="6">
    <location>
        <begin position="56"/>
        <end position="73"/>
    </location>
</feature>
<gene>
    <name evidence="8" type="ORF">EWM63_22430</name>
</gene>
<evidence type="ECO:0000256" key="5">
    <source>
        <dbReference type="ARBA" id="ARBA00023136"/>
    </source>
</evidence>
<feature type="transmembrane region" description="Helical" evidence="6">
    <location>
        <begin position="110"/>
        <end position="132"/>
    </location>
</feature>
<keyword evidence="2" id="KW-0813">Transport</keyword>
<proteinExistence type="predicted"/>
<evidence type="ECO:0000256" key="3">
    <source>
        <dbReference type="ARBA" id="ARBA00022692"/>
    </source>
</evidence>
<dbReference type="Proteomes" id="UP000290637">
    <property type="component" value="Chromosome"/>
</dbReference>
<feature type="transmembrane region" description="Helical" evidence="6">
    <location>
        <begin position="85"/>
        <end position="104"/>
    </location>
</feature>
<name>A0A4P6L1J4_9BURK</name>
<dbReference type="GO" id="GO:0016020">
    <property type="term" value="C:membrane"/>
    <property type="evidence" value="ECO:0007669"/>
    <property type="project" value="UniProtKB-SubCell"/>
</dbReference>
<keyword evidence="5 6" id="KW-0472">Membrane</keyword>
<evidence type="ECO:0000256" key="2">
    <source>
        <dbReference type="ARBA" id="ARBA00022448"/>
    </source>
</evidence>
<protein>
    <submittedName>
        <fullName evidence="8">MFS transporter</fullName>
    </submittedName>
</protein>
<keyword evidence="4 6" id="KW-1133">Transmembrane helix</keyword>
<reference evidence="8 9" key="1">
    <citation type="submission" date="2019-02" db="EMBL/GenBank/DDBJ databases">
        <title>Draft Genome Sequences of Six Type Strains of the Genus Massilia.</title>
        <authorList>
            <person name="Miess H."/>
            <person name="Frediansyhah A."/>
            <person name="Gross H."/>
        </authorList>
    </citation>
    <scope>NUCLEOTIDE SEQUENCE [LARGE SCALE GENOMIC DNA]</scope>
    <source>
        <strain evidence="8 9">DSM 17473</strain>
    </source>
</reference>
<feature type="transmembrane region" description="Helical" evidence="6">
    <location>
        <begin position="272"/>
        <end position="295"/>
    </location>
</feature>
<dbReference type="GO" id="GO:0022857">
    <property type="term" value="F:transmembrane transporter activity"/>
    <property type="evidence" value="ECO:0007669"/>
    <property type="project" value="InterPro"/>
</dbReference>
<feature type="transmembrane region" description="Helical" evidence="6">
    <location>
        <begin position="144"/>
        <end position="168"/>
    </location>
</feature>
<dbReference type="InterPro" id="IPR011701">
    <property type="entry name" value="MFS"/>
</dbReference>
<dbReference type="RefSeq" id="WP_130188516.1">
    <property type="nucleotide sequence ID" value="NZ_CP035913.1"/>
</dbReference>
<feature type="transmembrane region" description="Helical" evidence="6">
    <location>
        <begin position="307"/>
        <end position="327"/>
    </location>
</feature>
<feature type="transmembrane region" description="Helical" evidence="6">
    <location>
        <begin position="235"/>
        <end position="260"/>
    </location>
</feature>
<dbReference type="InterPro" id="IPR044770">
    <property type="entry name" value="MFS_spinster-like"/>
</dbReference>
<organism evidence="8 9">
    <name type="scientific">Pseudoduganella lutea</name>
    <dbReference type="NCBI Taxonomy" id="321985"/>
    <lineage>
        <taxon>Bacteria</taxon>
        <taxon>Pseudomonadati</taxon>
        <taxon>Pseudomonadota</taxon>
        <taxon>Betaproteobacteria</taxon>
        <taxon>Burkholderiales</taxon>
        <taxon>Oxalobacteraceae</taxon>
        <taxon>Telluria group</taxon>
        <taxon>Pseudoduganella</taxon>
    </lineage>
</organism>
<dbReference type="InterPro" id="IPR036259">
    <property type="entry name" value="MFS_trans_sf"/>
</dbReference>
<feature type="transmembrane region" description="Helical" evidence="6">
    <location>
        <begin position="400"/>
        <end position="422"/>
    </location>
</feature>
<comment type="subcellular location">
    <subcellularLocation>
        <location evidence="1">Membrane</location>
        <topology evidence="1">Multi-pass membrane protein</topology>
    </subcellularLocation>
</comment>